<reference evidence="1 2" key="1">
    <citation type="submission" date="2017-05" db="EMBL/GenBank/DDBJ databases">
        <authorList>
            <person name="Varghese N."/>
            <person name="Submissions S."/>
        </authorList>
    </citation>
    <scope>NUCLEOTIDE SEQUENCE [LARGE SCALE GENOMIC DNA]</scope>
    <source>
        <strain evidence="1 2">DSM 100094</strain>
    </source>
</reference>
<protein>
    <recommendedName>
        <fullName evidence="3">Gene transfer agent protein</fullName>
    </recommendedName>
</protein>
<accession>A0A521CI54</accession>
<dbReference type="Proteomes" id="UP000319014">
    <property type="component" value="Unassembled WGS sequence"/>
</dbReference>
<sequence>MSYAATAALQAAVYQVLRGSDALAELVGDAIFDAMPVAAPAGTYVSLGPEDVRDGGDMTGAGAVHDFVISVLTGADDANGFGRVKAAAAAVSEALEAADVPLTRGHLVGIWFQRARARRVENGAGRRVDLTFRARIDLGARS</sequence>
<evidence type="ECO:0008006" key="3">
    <source>
        <dbReference type="Google" id="ProtNLM"/>
    </source>
</evidence>
<name>A0A521CI54_9RHOB</name>
<organism evidence="1 2">
    <name type="scientific">Paracoccus laeviglucosivorans</name>
    <dbReference type="NCBI Taxonomy" id="1197861"/>
    <lineage>
        <taxon>Bacteria</taxon>
        <taxon>Pseudomonadati</taxon>
        <taxon>Pseudomonadota</taxon>
        <taxon>Alphaproteobacteria</taxon>
        <taxon>Rhodobacterales</taxon>
        <taxon>Paracoccaceae</taxon>
        <taxon>Paracoccus</taxon>
    </lineage>
</organism>
<dbReference type="InterPro" id="IPR053745">
    <property type="entry name" value="Viral_Tail_Comp_sf"/>
</dbReference>
<gene>
    <name evidence="1" type="ORF">SAMN06265221_104347</name>
</gene>
<dbReference type="EMBL" id="FXTK01000004">
    <property type="protein sequence ID" value="SMO59129.1"/>
    <property type="molecule type" value="Genomic_DNA"/>
</dbReference>
<keyword evidence="2" id="KW-1185">Reference proteome</keyword>
<dbReference type="Gene3D" id="3.30.2000.30">
    <property type="match status" value="1"/>
</dbReference>
<dbReference type="InterPro" id="IPR021508">
    <property type="entry name" value="Gp17-like"/>
</dbReference>
<dbReference type="OrthoDB" id="7644395at2"/>
<proteinExistence type="predicted"/>
<dbReference type="RefSeq" id="WP_142662540.1">
    <property type="nucleotide sequence ID" value="NZ_FXTK01000004.1"/>
</dbReference>
<dbReference type="AlphaFoldDB" id="A0A521CI54"/>
<evidence type="ECO:0000313" key="2">
    <source>
        <dbReference type="Proteomes" id="UP000319014"/>
    </source>
</evidence>
<evidence type="ECO:0000313" key="1">
    <source>
        <dbReference type="EMBL" id="SMO59129.1"/>
    </source>
</evidence>
<dbReference type="Pfam" id="PF11367">
    <property type="entry name" value="Tail_completion_gp17"/>
    <property type="match status" value="1"/>
</dbReference>